<proteinExistence type="predicted"/>
<sequence>MKGSNFYNLARSVLRILFKYIWKMRIIGVENIPVNGPFIIVANHSSLLDGFVAIAAFEYTLTFFSAAYLFDIPVVGFVLKKIRAIPVSTSRKTVSSRRTVKDALDVLKNNGILMIFPEGGLSKTDEIATIKSGASFLSVKAKVPVLPININGTKNILPKGSIIPRTGRIIINVGRIIYPLDDIESMTFSIVDSLNKLMIGDVK</sequence>
<keyword evidence="3" id="KW-0472">Membrane</keyword>
<evidence type="ECO:0000313" key="5">
    <source>
        <dbReference type="EMBL" id="MBP2071310.1"/>
    </source>
</evidence>
<organism evidence="5 6">
    <name type="scientific">Thermoanaerobacterium butyriciformans</name>
    <dbReference type="NCBI Taxonomy" id="1702242"/>
    <lineage>
        <taxon>Bacteria</taxon>
        <taxon>Bacillati</taxon>
        <taxon>Bacillota</taxon>
        <taxon>Clostridia</taxon>
        <taxon>Thermoanaerobacterales</taxon>
        <taxon>Thermoanaerobacteraceae</taxon>
        <taxon>Thermoanaerobacterium</taxon>
    </lineage>
</organism>
<keyword evidence="2 5" id="KW-0012">Acyltransferase</keyword>
<protein>
    <submittedName>
        <fullName evidence="5">1-acyl-sn-glycerol-3-phosphate acyltransferase</fullName>
        <ecNumber evidence="5">2.3.1.51</ecNumber>
    </submittedName>
</protein>
<keyword evidence="3" id="KW-1133">Transmembrane helix</keyword>
<feature type="domain" description="Phospholipid/glycerol acyltransferase" evidence="4">
    <location>
        <begin position="38"/>
        <end position="153"/>
    </location>
</feature>
<gene>
    <name evidence="5" type="ORF">J2Z80_000824</name>
</gene>
<name>A0ABS4NC91_9THEO</name>
<keyword evidence="1 5" id="KW-0808">Transferase</keyword>
<reference evidence="5" key="1">
    <citation type="submission" date="2021-03" db="EMBL/GenBank/DDBJ databases">
        <title>Genomic Encyclopedia of Type Strains, Phase IV (KMG-IV): sequencing the most valuable type-strain genomes for metagenomic binning, comparative biology and taxonomic classification.</title>
        <authorList>
            <person name="Goeker M."/>
        </authorList>
    </citation>
    <scope>NUCLEOTIDE SEQUENCE</scope>
    <source>
        <strain evidence="5">DSM 101588</strain>
    </source>
</reference>
<comment type="caution">
    <text evidence="5">The sequence shown here is derived from an EMBL/GenBank/DDBJ whole genome shotgun (WGS) entry which is preliminary data.</text>
</comment>
<accession>A0ABS4NC91</accession>
<dbReference type="CDD" id="cd07989">
    <property type="entry name" value="LPLAT_AGPAT-like"/>
    <property type="match status" value="1"/>
</dbReference>
<evidence type="ECO:0000256" key="3">
    <source>
        <dbReference type="SAM" id="Phobius"/>
    </source>
</evidence>
<dbReference type="PANTHER" id="PTHR10434">
    <property type="entry name" value="1-ACYL-SN-GLYCEROL-3-PHOSPHATE ACYLTRANSFERASE"/>
    <property type="match status" value="1"/>
</dbReference>
<keyword evidence="3" id="KW-0812">Transmembrane</keyword>
<dbReference type="Pfam" id="PF01553">
    <property type="entry name" value="Acyltransferase"/>
    <property type="match status" value="1"/>
</dbReference>
<evidence type="ECO:0000256" key="2">
    <source>
        <dbReference type="ARBA" id="ARBA00023315"/>
    </source>
</evidence>
<dbReference type="GO" id="GO:0003841">
    <property type="term" value="F:1-acylglycerol-3-phosphate O-acyltransferase activity"/>
    <property type="evidence" value="ECO:0007669"/>
    <property type="project" value="UniProtKB-EC"/>
</dbReference>
<keyword evidence="6" id="KW-1185">Reference proteome</keyword>
<evidence type="ECO:0000256" key="1">
    <source>
        <dbReference type="ARBA" id="ARBA00022679"/>
    </source>
</evidence>
<dbReference type="Proteomes" id="UP001166402">
    <property type="component" value="Unassembled WGS sequence"/>
</dbReference>
<feature type="transmembrane region" description="Helical" evidence="3">
    <location>
        <begin position="63"/>
        <end position="82"/>
    </location>
</feature>
<dbReference type="RefSeq" id="WP_209453241.1">
    <property type="nucleotide sequence ID" value="NZ_JAGGLT010000007.1"/>
</dbReference>
<dbReference type="InterPro" id="IPR002123">
    <property type="entry name" value="Plipid/glycerol_acylTrfase"/>
</dbReference>
<dbReference type="SUPFAM" id="SSF69593">
    <property type="entry name" value="Glycerol-3-phosphate (1)-acyltransferase"/>
    <property type="match status" value="1"/>
</dbReference>
<dbReference type="PANTHER" id="PTHR10434:SF11">
    <property type="entry name" value="1-ACYL-SN-GLYCEROL-3-PHOSPHATE ACYLTRANSFERASE"/>
    <property type="match status" value="1"/>
</dbReference>
<evidence type="ECO:0000313" key="6">
    <source>
        <dbReference type="Proteomes" id="UP001166402"/>
    </source>
</evidence>
<dbReference type="EC" id="2.3.1.51" evidence="5"/>
<dbReference type="EMBL" id="JAGGLT010000007">
    <property type="protein sequence ID" value="MBP2071310.1"/>
    <property type="molecule type" value="Genomic_DNA"/>
</dbReference>
<dbReference type="SMART" id="SM00563">
    <property type="entry name" value="PlsC"/>
    <property type="match status" value="1"/>
</dbReference>
<evidence type="ECO:0000259" key="4">
    <source>
        <dbReference type="SMART" id="SM00563"/>
    </source>
</evidence>